<protein>
    <recommendedName>
        <fullName evidence="4">DYW domain-containing protein</fullName>
    </recommendedName>
</protein>
<dbReference type="AlphaFoldDB" id="A0A8X7VUG7"/>
<dbReference type="PANTHER" id="PTHR24015:SF1063">
    <property type="entry name" value="OS12G0156900 PROTEIN"/>
    <property type="match status" value="1"/>
</dbReference>
<feature type="domain" description="DYW" evidence="4">
    <location>
        <begin position="214"/>
        <end position="288"/>
    </location>
</feature>
<dbReference type="PROSITE" id="PS51375">
    <property type="entry name" value="PPR"/>
    <property type="match status" value="2"/>
</dbReference>
<dbReference type="GO" id="GO:0009451">
    <property type="term" value="P:RNA modification"/>
    <property type="evidence" value="ECO:0007669"/>
    <property type="project" value="InterPro"/>
</dbReference>
<dbReference type="NCBIfam" id="TIGR00756">
    <property type="entry name" value="PPR"/>
    <property type="match status" value="1"/>
</dbReference>
<keyword evidence="2" id="KW-0677">Repeat</keyword>
<organism evidence="5 6">
    <name type="scientific">Brassica carinata</name>
    <name type="common">Ethiopian mustard</name>
    <name type="synonym">Abyssinian cabbage</name>
    <dbReference type="NCBI Taxonomy" id="52824"/>
    <lineage>
        <taxon>Eukaryota</taxon>
        <taxon>Viridiplantae</taxon>
        <taxon>Streptophyta</taxon>
        <taxon>Embryophyta</taxon>
        <taxon>Tracheophyta</taxon>
        <taxon>Spermatophyta</taxon>
        <taxon>Magnoliopsida</taxon>
        <taxon>eudicotyledons</taxon>
        <taxon>Gunneridae</taxon>
        <taxon>Pentapetalae</taxon>
        <taxon>rosids</taxon>
        <taxon>malvids</taxon>
        <taxon>Brassicales</taxon>
        <taxon>Brassicaceae</taxon>
        <taxon>Brassiceae</taxon>
        <taxon>Brassica</taxon>
    </lineage>
</organism>
<dbReference type="InterPro" id="IPR002885">
    <property type="entry name" value="PPR_rpt"/>
</dbReference>
<dbReference type="Pfam" id="PF13041">
    <property type="entry name" value="PPR_2"/>
    <property type="match status" value="1"/>
</dbReference>
<evidence type="ECO:0000313" key="5">
    <source>
        <dbReference type="EMBL" id="KAG2317098.1"/>
    </source>
</evidence>
<feature type="repeat" description="PPR" evidence="3">
    <location>
        <begin position="136"/>
        <end position="170"/>
    </location>
</feature>
<feature type="repeat" description="PPR" evidence="3">
    <location>
        <begin position="77"/>
        <end position="111"/>
    </location>
</feature>
<dbReference type="InterPro" id="IPR032867">
    <property type="entry name" value="DYW_dom"/>
</dbReference>
<dbReference type="InterPro" id="IPR011990">
    <property type="entry name" value="TPR-like_helical_dom_sf"/>
</dbReference>
<dbReference type="PANTHER" id="PTHR24015">
    <property type="entry name" value="OS07G0578800 PROTEIN-RELATED"/>
    <property type="match status" value="1"/>
</dbReference>
<proteinExistence type="inferred from homology"/>
<gene>
    <name evidence="5" type="ORF">Bca52824_020220</name>
</gene>
<keyword evidence="6" id="KW-1185">Reference proteome</keyword>
<dbReference type="GO" id="GO:0003723">
    <property type="term" value="F:RNA binding"/>
    <property type="evidence" value="ECO:0007669"/>
    <property type="project" value="InterPro"/>
</dbReference>
<reference evidence="5 6" key="1">
    <citation type="submission" date="2020-02" db="EMBL/GenBank/DDBJ databases">
        <authorList>
            <person name="Ma Q."/>
            <person name="Huang Y."/>
            <person name="Song X."/>
            <person name="Pei D."/>
        </authorList>
    </citation>
    <scope>NUCLEOTIDE SEQUENCE [LARGE SCALE GENOMIC DNA]</scope>
    <source>
        <strain evidence="5">Sxm20200214</strain>
        <tissue evidence="5">Leaf</tissue>
    </source>
</reference>
<dbReference type="Proteomes" id="UP000886595">
    <property type="component" value="Unassembled WGS sequence"/>
</dbReference>
<evidence type="ECO:0000256" key="2">
    <source>
        <dbReference type="ARBA" id="ARBA00022737"/>
    </source>
</evidence>
<comment type="similarity">
    <text evidence="1">Belongs to the PPR family. PCMP-H subfamily.</text>
</comment>
<sequence length="305" mass="34505">MWNTLIRACAHDRGKSAPDKHTFSFVLKYSCAHVFGLSQGKQIHCQVVKHGLGGGVYVNNGLIHLYGSFFIYMPERSLVSWNLMIDALVRVGEYASVLELFREMQKSSEPDGYTMQSVLNAHPFLVRRCDLDVAMDFLVKNSLIEMYCKCGSLGMSAQMFQGIQKRGLASWNTVILGFATHGRADEALDCSYRMVRKLSFSAKTEKLCFPAITENLKQRVYSLRLHSEKLTIAFGLISLPPQIPISVFKNLRVCSHCHEVTKQISKVFNTESIVRDRDRFNHFKDGSSGGASRFKFIICIFHKGQ</sequence>
<comment type="caution">
    <text evidence="5">The sequence shown here is derived from an EMBL/GenBank/DDBJ whole genome shotgun (WGS) entry which is preliminary data.</text>
</comment>
<evidence type="ECO:0000259" key="4">
    <source>
        <dbReference type="Pfam" id="PF14432"/>
    </source>
</evidence>
<dbReference type="OrthoDB" id="185373at2759"/>
<dbReference type="EMBL" id="JAAMPC010000004">
    <property type="protein sequence ID" value="KAG2317098.1"/>
    <property type="molecule type" value="Genomic_DNA"/>
</dbReference>
<dbReference type="Pfam" id="PF01535">
    <property type="entry name" value="PPR"/>
    <property type="match status" value="2"/>
</dbReference>
<dbReference type="InterPro" id="IPR046960">
    <property type="entry name" value="PPR_At4g14850-like_plant"/>
</dbReference>
<dbReference type="GO" id="GO:0008270">
    <property type="term" value="F:zinc ion binding"/>
    <property type="evidence" value="ECO:0007669"/>
    <property type="project" value="InterPro"/>
</dbReference>
<name>A0A8X7VUG7_BRACI</name>
<evidence type="ECO:0000256" key="3">
    <source>
        <dbReference type="PROSITE-ProRule" id="PRU00708"/>
    </source>
</evidence>
<accession>A0A8X7VUG7</accession>
<dbReference type="Pfam" id="PF14432">
    <property type="entry name" value="DYW_deaminase"/>
    <property type="match status" value="1"/>
</dbReference>
<evidence type="ECO:0000256" key="1">
    <source>
        <dbReference type="ARBA" id="ARBA00006643"/>
    </source>
</evidence>
<evidence type="ECO:0000313" key="6">
    <source>
        <dbReference type="Proteomes" id="UP000886595"/>
    </source>
</evidence>
<dbReference type="Gene3D" id="1.25.40.10">
    <property type="entry name" value="Tetratricopeptide repeat domain"/>
    <property type="match status" value="2"/>
</dbReference>